<dbReference type="EMBL" id="JADIMF010000043">
    <property type="protein sequence ID" value="MBO8468679.1"/>
    <property type="molecule type" value="Genomic_DNA"/>
</dbReference>
<evidence type="ECO:0000313" key="3">
    <source>
        <dbReference type="Proteomes" id="UP000810292"/>
    </source>
</evidence>
<dbReference type="Proteomes" id="UP000810292">
    <property type="component" value="Unassembled WGS sequence"/>
</dbReference>
<accession>A0A9D9NCT1</accession>
<evidence type="ECO:0000313" key="2">
    <source>
        <dbReference type="EMBL" id="MBO8468679.1"/>
    </source>
</evidence>
<sequence length="184" mass="20722">MGKRILKGVIVLLVLLLIGGVFIYKRTTTGDINAFQQNVDAAAHNLQSDRESLKIEDFTAEMIKTNEKPMIIVMGESWCQPCLKMIPDLRELSVSVDDITIKYLDLEKNPEAFNVFPIRVTPTIAVYLENGVPFTPPEGSAIDYILYTYKDTGEHAITIHEGMLTRSQLEMMIEDIRNADGRDS</sequence>
<feature type="domain" description="Thioredoxin" evidence="1">
    <location>
        <begin position="56"/>
        <end position="130"/>
    </location>
</feature>
<dbReference type="AlphaFoldDB" id="A0A9D9NCT1"/>
<dbReference type="Gene3D" id="3.40.30.10">
    <property type="entry name" value="Glutaredoxin"/>
    <property type="match status" value="1"/>
</dbReference>
<gene>
    <name evidence="2" type="ORF">IAA72_02710</name>
</gene>
<evidence type="ECO:0000259" key="1">
    <source>
        <dbReference type="Pfam" id="PF00085"/>
    </source>
</evidence>
<dbReference type="Pfam" id="PF00085">
    <property type="entry name" value="Thioredoxin"/>
    <property type="match status" value="1"/>
</dbReference>
<protein>
    <submittedName>
        <fullName evidence="2">Thioredoxin family protein</fullName>
    </submittedName>
</protein>
<dbReference type="InterPro" id="IPR036249">
    <property type="entry name" value="Thioredoxin-like_sf"/>
</dbReference>
<organism evidence="2 3">
    <name type="scientific">Candidatus Ornithospirochaeta stercoravium</name>
    <dbReference type="NCBI Taxonomy" id="2840897"/>
    <lineage>
        <taxon>Bacteria</taxon>
        <taxon>Pseudomonadati</taxon>
        <taxon>Spirochaetota</taxon>
        <taxon>Spirochaetia</taxon>
        <taxon>Spirochaetales</taxon>
        <taxon>Spirochaetaceae</taxon>
        <taxon>Spirochaetaceae incertae sedis</taxon>
        <taxon>Candidatus Ornithospirochaeta</taxon>
    </lineage>
</organism>
<reference evidence="2" key="1">
    <citation type="submission" date="2020-10" db="EMBL/GenBank/DDBJ databases">
        <authorList>
            <person name="Gilroy R."/>
        </authorList>
    </citation>
    <scope>NUCLEOTIDE SEQUENCE</scope>
    <source>
        <strain evidence="2">14700</strain>
    </source>
</reference>
<dbReference type="CDD" id="cd02947">
    <property type="entry name" value="TRX_family"/>
    <property type="match status" value="1"/>
</dbReference>
<reference evidence="2" key="2">
    <citation type="journal article" date="2021" name="PeerJ">
        <title>Extensive microbial diversity within the chicken gut microbiome revealed by metagenomics and culture.</title>
        <authorList>
            <person name="Gilroy R."/>
            <person name="Ravi A."/>
            <person name="Getino M."/>
            <person name="Pursley I."/>
            <person name="Horton D.L."/>
            <person name="Alikhan N.F."/>
            <person name="Baker D."/>
            <person name="Gharbi K."/>
            <person name="Hall N."/>
            <person name="Watson M."/>
            <person name="Adriaenssens E.M."/>
            <person name="Foster-Nyarko E."/>
            <person name="Jarju S."/>
            <person name="Secka A."/>
            <person name="Antonio M."/>
            <person name="Oren A."/>
            <person name="Chaudhuri R.R."/>
            <person name="La Ragione R."/>
            <person name="Hildebrand F."/>
            <person name="Pallen M.J."/>
        </authorList>
    </citation>
    <scope>NUCLEOTIDE SEQUENCE</scope>
    <source>
        <strain evidence="2">14700</strain>
    </source>
</reference>
<dbReference type="SUPFAM" id="SSF52833">
    <property type="entry name" value="Thioredoxin-like"/>
    <property type="match status" value="1"/>
</dbReference>
<comment type="caution">
    <text evidence="2">The sequence shown here is derived from an EMBL/GenBank/DDBJ whole genome shotgun (WGS) entry which is preliminary data.</text>
</comment>
<proteinExistence type="predicted"/>
<dbReference type="InterPro" id="IPR013766">
    <property type="entry name" value="Thioredoxin_domain"/>
</dbReference>
<name>A0A9D9NCT1_9SPIO</name>